<evidence type="ECO:0000256" key="2">
    <source>
        <dbReference type="ARBA" id="ARBA00022692"/>
    </source>
</evidence>
<dbReference type="Pfam" id="PF04893">
    <property type="entry name" value="Yip1"/>
    <property type="match status" value="1"/>
</dbReference>
<sequence length="195" mass="21741">MIKRSDIRGIYARTREMLFHPETEWRAVKRENMDGTDVFRGYLIPLAVAGSVCTFLLQLLHTPPFYAFAIAAITLVASVGGAYATYRVSREYLTDKITEANEVAIRLSVYCSGIFIIFHCLSQGMPEGFLGQLTGLLSLLCLRTLYVGINQMGGLNVQLRKSTLVIVGLLLIVSPMIIQRLLVIIFRVPTITLNI</sequence>
<feature type="transmembrane region" description="Helical" evidence="5">
    <location>
        <begin position="164"/>
        <end position="186"/>
    </location>
</feature>
<evidence type="ECO:0000313" key="8">
    <source>
        <dbReference type="Proteomes" id="UP000646484"/>
    </source>
</evidence>
<keyword evidence="3 5" id="KW-1133">Transmembrane helix</keyword>
<evidence type="ECO:0000256" key="4">
    <source>
        <dbReference type="ARBA" id="ARBA00023136"/>
    </source>
</evidence>
<evidence type="ECO:0000256" key="5">
    <source>
        <dbReference type="SAM" id="Phobius"/>
    </source>
</evidence>
<dbReference type="RefSeq" id="WP_186975047.1">
    <property type="nucleotide sequence ID" value="NZ_JACOOH010000002.1"/>
</dbReference>
<evidence type="ECO:0000313" key="7">
    <source>
        <dbReference type="EMBL" id="MBC5620210.1"/>
    </source>
</evidence>
<organism evidence="7 8">
    <name type="scientific">Butyricimonas hominis</name>
    <dbReference type="NCBI Taxonomy" id="2763032"/>
    <lineage>
        <taxon>Bacteria</taxon>
        <taxon>Pseudomonadati</taxon>
        <taxon>Bacteroidota</taxon>
        <taxon>Bacteroidia</taxon>
        <taxon>Bacteroidales</taxon>
        <taxon>Odoribacteraceae</taxon>
        <taxon>Butyricimonas</taxon>
    </lineage>
</organism>
<dbReference type="InterPro" id="IPR006977">
    <property type="entry name" value="Yip1_dom"/>
</dbReference>
<comment type="subcellular location">
    <subcellularLocation>
        <location evidence="1">Membrane</location>
        <topology evidence="1">Multi-pass membrane protein</topology>
    </subcellularLocation>
</comment>
<evidence type="ECO:0000256" key="3">
    <source>
        <dbReference type="ARBA" id="ARBA00022989"/>
    </source>
</evidence>
<protein>
    <recommendedName>
        <fullName evidence="6">Yip1 domain-containing protein</fullName>
    </recommendedName>
</protein>
<feature type="transmembrane region" description="Helical" evidence="5">
    <location>
        <begin position="107"/>
        <end position="125"/>
    </location>
</feature>
<feature type="domain" description="Yip1" evidence="6">
    <location>
        <begin position="16"/>
        <end position="174"/>
    </location>
</feature>
<keyword evidence="2 5" id="KW-0812">Transmembrane</keyword>
<dbReference type="EMBL" id="JACOOH010000002">
    <property type="protein sequence ID" value="MBC5620210.1"/>
    <property type="molecule type" value="Genomic_DNA"/>
</dbReference>
<proteinExistence type="predicted"/>
<comment type="caution">
    <text evidence="7">The sequence shown here is derived from an EMBL/GenBank/DDBJ whole genome shotgun (WGS) entry which is preliminary data.</text>
</comment>
<feature type="transmembrane region" description="Helical" evidence="5">
    <location>
        <begin position="131"/>
        <end position="152"/>
    </location>
</feature>
<keyword evidence="4 5" id="KW-0472">Membrane</keyword>
<feature type="transmembrane region" description="Helical" evidence="5">
    <location>
        <begin position="39"/>
        <end position="59"/>
    </location>
</feature>
<reference evidence="7 8" key="1">
    <citation type="submission" date="2020-08" db="EMBL/GenBank/DDBJ databases">
        <title>Genome public.</title>
        <authorList>
            <person name="Liu C."/>
            <person name="Sun Q."/>
        </authorList>
    </citation>
    <scope>NUCLEOTIDE SEQUENCE [LARGE SCALE GENOMIC DNA]</scope>
    <source>
        <strain evidence="7 8">NSJ-56</strain>
    </source>
</reference>
<keyword evidence="8" id="KW-1185">Reference proteome</keyword>
<evidence type="ECO:0000259" key="6">
    <source>
        <dbReference type="Pfam" id="PF04893"/>
    </source>
</evidence>
<dbReference type="Proteomes" id="UP000646484">
    <property type="component" value="Unassembled WGS sequence"/>
</dbReference>
<gene>
    <name evidence="7" type="ORF">H8S64_03760</name>
</gene>
<evidence type="ECO:0000256" key="1">
    <source>
        <dbReference type="ARBA" id="ARBA00004141"/>
    </source>
</evidence>
<name>A0ABR7CX03_9BACT</name>
<feature type="transmembrane region" description="Helical" evidence="5">
    <location>
        <begin position="65"/>
        <end position="86"/>
    </location>
</feature>
<accession>A0ABR7CX03</accession>